<keyword evidence="1" id="KW-0812">Transmembrane</keyword>
<accession>A0ABZ1B8D0</accession>
<gene>
    <name evidence="3" type="ORF">U6N30_11390</name>
</gene>
<feature type="transmembrane region" description="Helical" evidence="1">
    <location>
        <begin position="73"/>
        <end position="96"/>
    </location>
</feature>
<sequence length="464" mass="46852">MTDQDLRPAVAAAVATFLGAAALSPVYTSAAWVGPVLAVVLTVLAGGLLLRTGGAALGAALRRGRGSSSRGSGIGVVLVPVGQLLLLSAVLTALFAPTEAIAGVIPTSASLEQLVAVFADGSAELREQATPALPLTGLLSLTALFVGLVAVLVDLLTVAGRQATLAGLGLLVLYCVPVATITGGIGLVALAAPAAGLALLMWTDQRSRLASVGRTGGRSGVTGGRTAVRIGLAALAAGLVLGSLVPTLEEGSLATGFGGGSGGSTGTSIDPVATMQGQLTLPEPIDLLRLEASVEDPGYLRAVAIDEYDNQSGWSLSNLSGEESIADDDRLAPLPARQSSRPVTATIRALQHDDRFLPTLFSPQSVSLDDGDPGLAEGWRFDPDTGTVYGREVTSGGLSYTIAASEPRPTLAQLSAARQLSPDDPAQQRFTALPLLDPRVTDQVAEVTAGATTPTSACGASRTS</sequence>
<dbReference type="Proteomes" id="UP001324287">
    <property type="component" value="Chromosome"/>
</dbReference>
<feature type="transmembrane region" description="Helical" evidence="1">
    <location>
        <begin position="171"/>
        <end position="202"/>
    </location>
</feature>
<protein>
    <submittedName>
        <fullName evidence="3">DUF3488 domain-containing protein</fullName>
    </submittedName>
</protein>
<proteinExistence type="predicted"/>
<feature type="transmembrane region" description="Helical" evidence="1">
    <location>
        <begin position="38"/>
        <end position="61"/>
    </location>
</feature>
<dbReference type="EMBL" id="CP141261">
    <property type="protein sequence ID" value="WRL66078.1"/>
    <property type="molecule type" value="Genomic_DNA"/>
</dbReference>
<feature type="transmembrane region" description="Helical" evidence="1">
    <location>
        <begin position="138"/>
        <end position="159"/>
    </location>
</feature>
<evidence type="ECO:0000313" key="3">
    <source>
        <dbReference type="EMBL" id="WRL66078.1"/>
    </source>
</evidence>
<evidence type="ECO:0000313" key="4">
    <source>
        <dbReference type="Proteomes" id="UP001324287"/>
    </source>
</evidence>
<keyword evidence="1" id="KW-1133">Transmembrane helix</keyword>
<dbReference type="Pfam" id="PF11992">
    <property type="entry name" value="TgpA_N"/>
    <property type="match status" value="1"/>
</dbReference>
<organism evidence="3 4">
    <name type="scientific">Blastococcus brunescens</name>
    <dbReference type="NCBI Taxonomy" id="1564165"/>
    <lineage>
        <taxon>Bacteria</taxon>
        <taxon>Bacillati</taxon>
        <taxon>Actinomycetota</taxon>
        <taxon>Actinomycetes</taxon>
        <taxon>Geodermatophilales</taxon>
        <taxon>Geodermatophilaceae</taxon>
        <taxon>Blastococcus</taxon>
    </lineage>
</organism>
<name>A0ABZ1B8D0_9ACTN</name>
<keyword evidence="4" id="KW-1185">Reference proteome</keyword>
<reference evidence="3 4" key="1">
    <citation type="submission" date="2023-12" db="EMBL/GenBank/DDBJ databases">
        <title>Blastococcus brunescens sp. nov., an actonobacterium isolated from sandstone collected in sahara desert.</title>
        <authorList>
            <person name="Gtari M."/>
            <person name="Ghodhbane F."/>
        </authorList>
    </citation>
    <scope>NUCLEOTIDE SEQUENCE [LARGE SCALE GENOMIC DNA]</scope>
    <source>
        <strain evidence="3 4">BMG 8361</strain>
    </source>
</reference>
<feature type="domain" description="Protein-glutamine gamma-glutamyltransferase TgpA N-terminal" evidence="2">
    <location>
        <begin position="15"/>
        <end position="410"/>
    </location>
</feature>
<dbReference type="RefSeq" id="WP_324277395.1">
    <property type="nucleotide sequence ID" value="NZ_CP141261.1"/>
</dbReference>
<evidence type="ECO:0000256" key="1">
    <source>
        <dbReference type="SAM" id="Phobius"/>
    </source>
</evidence>
<dbReference type="InterPro" id="IPR021878">
    <property type="entry name" value="TgpA_N"/>
</dbReference>
<keyword evidence="1" id="KW-0472">Membrane</keyword>
<evidence type="ECO:0000259" key="2">
    <source>
        <dbReference type="Pfam" id="PF11992"/>
    </source>
</evidence>